<keyword evidence="4" id="KW-0812">Transmembrane</keyword>
<dbReference type="STRING" id="1797.RMCT_4010"/>
<evidence type="ECO:0000256" key="8">
    <source>
        <dbReference type="ARBA" id="ARBA00022989"/>
    </source>
</evidence>
<evidence type="ECO:0000259" key="21">
    <source>
        <dbReference type="PROSITE" id="PS51296"/>
    </source>
</evidence>
<evidence type="ECO:0000256" key="14">
    <source>
        <dbReference type="ARBA" id="ARBA00025712"/>
    </source>
</evidence>
<dbReference type="SUPFAM" id="SSF50022">
    <property type="entry name" value="ISP domain"/>
    <property type="match status" value="1"/>
</dbReference>
<dbReference type="GO" id="GO:0008203">
    <property type="term" value="P:cholesterol metabolic process"/>
    <property type="evidence" value="ECO:0007669"/>
    <property type="project" value="InterPro"/>
</dbReference>
<keyword evidence="12" id="KW-0472">Membrane</keyword>
<dbReference type="GO" id="GO:0016042">
    <property type="term" value="P:lipid catabolic process"/>
    <property type="evidence" value="ECO:0007669"/>
    <property type="project" value="UniProtKB-KW"/>
</dbReference>
<keyword evidence="9" id="KW-0560">Oxidoreductase</keyword>
<keyword evidence="5" id="KW-0001">2Fe-2S</keyword>
<comment type="subunit">
    <text evidence="18">Homotrimer. The two-component system 3-ketosteroid-9-alpha-monooxygenase is composed of an oxygenase component KshA and a reductase component KshB.</text>
</comment>
<dbReference type="AlphaFoldDB" id="A0A100XI23"/>
<evidence type="ECO:0000256" key="2">
    <source>
        <dbReference type="ARBA" id="ARBA00004370"/>
    </source>
</evidence>
<evidence type="ECO:0000256" key="17">
    <source>
        <dbReference type="ARBA" id="ARBA00030944"/>
    </source>
</evidence>
<dbReference type="GO" id="GO:0016020">
    <property type="term" value="C:membrane"/>
    <property type="evidence" value="ECO:0007669"/>
    <property type="project" value="UniProtKB-SubCell"/>
</dbReference>
<dbReference type="GO" id="GO:0051537">
    <property type="term" value="F:2 iron, 2 sulfur cluster binding"/>
    <property type="evidence" value="ECO:0007669"/>
    <property type="project" value="UniProtKB-KW"/>
</dbReference>
<keyword evidence="8" id="KW-1133">Transmembrane helix</keyword>
<dbReference type="Gene3D" id="3.90.380.10">
    <property type="entry name" value="Naphthalene 1,2-dioxygenase Alpha Subunit, Chain A, domain 1"/>
    <property type="match status" value="1"/>
</dbReference>
<dbReference type="InterPro" id="IPR050584">
    <property type="entry name" value="Cholesterol_7-desaturase"/>
</dbReference>
<evidence type="ECO:0000256" key="3">
    <source>
        <dbReference type="ARBA" id="ARBA00004972"/>
    </source>
</evidence>
<keyword evidence="13" id="KW-0443">Lipid metabolism</keyword>
<dbReference type="GO" id="GO:0005737">
    <property type="term" value="C:cytoplasm"/>
    <property type="evidence" value="ECO:0007669"/>
    <property type="project" value="TreeGrafter"/>
</dbReference>
<evidence type="ECO:0000256" key="7">
    <source>
        <dbReference type="ARBA" id="ARBA00022963"/>
    </source>
</evidence>
<dbReference type="InterPro" id="IPR045605">
    <property type="entry name" value="KshA-like_C"/>
</dbReference>
<name>A0A100XI23_MYCTH</name>
<protein>
    <recommendedName>
        <fullName evidence="16">cholesterol 7-desaturase</fullName>
        <ecNumber evidence="16">1.14.19.21</ecNumber>
    </recommendedName>
    <alternativeName>
        <fullName evidence="17">Rieske-type oxygenase</fullName>
    </alternativeName>
</protein>
<evidence type="ECO:0000256" key="11">
    <source>
        <dbReference type="ARBA" id="ARBA00023014"/>
    </source>
</evidence>
<dbReference type="GO" id="GO:0004497">
    <property type="term" value="F:monooxygenase activity"/>
    <property type="evidence" value="ECO:0007669"/>
    <property type="project" value="UniProtKB-ARBA"/>
</dbReference>
<evidence type="ECO:0000256" key="10">
    <source>
        <dbReference type="ARBA" id="ARBA00023004"/>
    </source>
</evidence>
<evidence type="ECO:0000256" key="13">
    <source>
        <dbReference type="ARBA" id="ARBA00023221"/>
    </source>
</evidence>
<comment type="subcellular location">
    <subcellularLocation>
        <location evidence="2">Membrane</location>
    </subcellularLocation>
</comment>
<evidence type="ECO:0000256" key="12">
    <source>
        <dbReference type="ARBA" id="ARBA00023136"/>
    </source>
</evidence>
<dbReference type="InterPro" id="IPR017941">
    <property type="entry name" value="Rieske_2Fe-2S"/>
</dbReference>
<dbReference type="PROSITE" id="PS51296">
    <property type="entry name" value="RIESKE"/>
    <property type="match status" value="1"/>
</dbReference>
<dbReference type="PANTHER" id="PTHR21266:SF32">
    <property type="entry name" value="CHOLESTEROL 7-DESATURASE NVD"/>
    <property type="match status" value="1"/>
</dbReference>
<evidence type="ECO:0000256" key="16">
    <source>
        <dbReference type="ARBA" id="ARBA00026095"/>
    </source>
</evidence>
<dbReference type="CDD" id="cd03469">
    <property type="entry name" value="Rieske_RO_Alpha_N"/>
    <property type="match status" value="1"/>
</dbReference>
<evidence type="ECO:0000256" key="15">
    <source>
        <dbReference type="ARBA" id="ARBA00025729"/>
    </source>
</evidence>
<dbReference type="EC" id="1.14.19.21" evidence="16"/>
<evidence type="ECO:0000256" key="9">
    <source>
        <dbReference type="ARBA" id="ARBA00023002"/>
    </source>
</evidence>
<keyword evidence="13" id="KW-0753">Steroid metabolism</keyword>
<dbReference type="Gene3D" id="2.102.10.10">
    <property type="entry name" value="Rieske [2Fe-2S] iron-sulphur domain"/>
    <property type="match status" value="1"/>
</dbReference>
<evidence type="ECO:0000313" key="23">
    <source>
        <dbReference type="Proteomes" id="UP000069654"/>
    </source>
</evidence>
<comment type="pathway">
    <text evidence="14">Steroid hormone biosynthesis; dafachronic acid biosynthesis.</text>
</comment>
<evidence type="ECO:0000256" key="18">
    <source>
        <dbReference type="ARBA" id="ARBA00046982"/>
    </source>
</evidence>
<evidence type="ECO:0000256" key="6">
    <source>
        <dbReference type="ARBA" id="ARBA00022723"/>
    </source>
</evidence>
<comment type="catalytic activity">
    <reaction evidence="20">
        <text>cholesterol + NADPH + O2 + H(+) = 7-dehydrocholesterol + NADP(+) + 2 H2O</text>
        <dbReference type="Rhea" id="RHEA:45024"/>
        <dbReference type="ChEBI" id="CHEBI:15377"/>
        <dbReference type="ChEBI" id="CHEBI:15378"/>
        <dbReference type="ChEBI" id="CHEBI:15379"/>
        <dbReference type="ChEBI" id="CHEBI:16113"/>
        <dbReference type="ChEBI" id="CHEBI:17759"/>
        <dbReference type="ChEBI" id="CHEBI:57783"/>
        <dbReference type="ChEBI" id="CHEBI:58349"/>
        <dbReference type="EC" id="1.14.19.21"/>
    </reaction>
    <physiologicalReaction direction="left-to-right" evidence="20">
        <dbReference type="Rhea" id="RHEA:45025"/>
    </physiologicalReaction>
</comment>
<comment type="pathway">
    <text evidence="3">Hormone biosynthesis.</text>
</comment>
<dbReference type="SUPFAM" id="SSF55961">
    <property type="entry name" value="Bet v1-like"/>
    <property type="match status" value="1"/>
</dbReference>
<comment type="similarity">
    <text evidence="15">Belongs to the cholesterol 7-desaturase family.</text>
</comment>
<keyword evidence="11" id="KW-0411">Iron-sulfur</keyword>
<dbReference type="Pfam" id="PF19298">
    <property type="entry name" value="KshA_C"/>
    <property type="match status" value="1"/>
</dbReference>
<comment type="cofactor">
    <cofactor evidence="1">
        <name>Fe cation</name>
        <dbReference type="ChEBI" id="CHEBI:24875"/>
    </cofactor>
</comment>
<evidence type="ECO:0000256" key="4">
    <source>
        <dbReference type="ARBA" id="ARBA00022692"/>
    </source>
</evidence>
<reference evidence="23" key="2">
    <citation type="submission" date="2016-02" db="EMBL/GenBank/DDBJ databases">
        <title>Draft genome sequence of five rapidly growing Mycobacterium species.</title>
        <authorList>
            <person name="Katahira K."/>
            <person name="Gotou Y."/>
            <person name="Iida K."/>
            <person name="Ogura Y."/>
            <person name="Hayashi T."/>
        </authorList>
    </citation>
    <scope>NUCLEOTIDE SEQUENCE [LARGE SCALE GENOMIC DNA]</scope>
    <source>
        <strain evidence="23">JCM6362</strain>
    </source>
</reference>
<keyword evidence="10" id="KW-0408">Iron</keyword>
<gene>
    <name evidence="22" type="ORF">RMCT_4010</name>
</gene>
<dbReference type="GO" id="GO:0046872">
    <property type="term" value="F:metal ion binding"/>
    <property type="evidence" value="ECO:0007669"/>
    <property type="project" value="UniProtKB-KW"/>
</dbReference>
<sequence length="344" mass="38876">MAKPPLSMKPTGWFQVAWSDEVGIGEVRAMKYFGEEMVAWRSESGRVTVMNAYCEHLGAHLGFGGEVLGEVIQCPFHGWQWNAEGRNVCIPYQDRPNRGRRMKTYPVVERNESIYIWHDLLGREPFFDPPDVFASFGDGKTATDYHPQQRLYRQALELHPQYVLENGVDFAHFKFVHRTPIVPVFTRHDFTEPVSYVDFTITFEGDENQTIDDVDSGVEAINGGLGIAVTKSWGMVDNRTISAVTPVDESTCDVRFMVYIGRVPGRDDERAAAKAAEFGREVIRQFTQDIHIWSHQRYSDPPALATAEYEGFTAIRNWALQFYPDGKGGSAAELASVDQKGTHV</sequence>
<dbReference type="RefSeq" id="WP_003927632.1">
    <property type="nucleotide sequence ID" value="NZ_BCTB01000050.1"/>
</dbReference>
<evidence type="ECO:0000256" key="5">
    <source>
        <dbReference type="ARBA" id="ARBA00022714"/>
    </source>
</evidence>
<comment type="caution">
    <text evidence="22">The sequence shown here is derived from an EMBL/GenBank/DDBJ whole genome shotgun (WGS) entry which is preliminary data.</text>
</comment>
<dbReference type="PANTHER" id="PTHR21266">
    <property type="entry name" value="IRON-SULFUR DOMAIN CONTAINING PROTEIN"/>
    <property type="match status" value="1"/>
</dbReference>
<dbReference type="OrthoDB" id="5243643at2"/>
<accession>A0A100XI23</accession>
<dbReference type="InterPro" id="IPR036922">
    <property type="entry name" value="Rieske_2Fe-2S_sf"/>
</dbReference>
<dbReference type="Proteomes" id="UP000069654">
    <property type="component" value="Unassembled WGS sequence"/>
</dbReference>
<keyword evidence="7" id="KW-0442">Lipid degradation</keyword>
<dbReference type="Pfam" id="PF00355">
    <property type="entry name" value="Rieske"/>
    <property type="match status" value="1"/>
</dbReference>
<feature type="domain" description="Rieske" evidence="21">
    <location>
        <begin position="13"/>
        <end position="116"/>
    </location>
</feature>
<evidence type="ECO:0000313" key="22">
    <source>
        <dbReference type="EMBL" id="GAT17041.1"/>
    </source>
</evidence>
<proteinExistence type="inferred from homology"/>
<dbReference type="GO" id="GO:0170056">
    <property type="term" value="F:cholesterol 7-desaturase [NAD(P)H] activity"/>
    <property type="evidence" value="ECO:0007669"/>
    <property type="project" value="UniProtKB-EC"/>
</dbReference>
<dbReference type="EMBL" id="BCTB01000050">
    <property type="protein sequence ID" value="GAT17041.1"/>
    <property type="molecule type" value="Genomic_DNA"/>
</dbReference>
<keyword evidence="6" id="KW-0479">Metal-binding</keyword>
<evidence type="ECO:0000256" key="1">
    <source>
        <dbReference type="ARBA" id="ARBA00001962"/>
    </source>
</evidence>
<evidence type="ECO:0000256" key="20">
    <source>
        <dbReference type="ARBA" id="ARBA00049548"/>
    </source>
</evidence>
<dbReference type="OMA" id="KPTGWFQ"/>
<evidence type="ECO:0000256" key="19">
    <source>
        <dbReference type="ARBA" id="ARBA00047853"/>
    </source>
</evidence>
<reference evidence="22 23" key="1">
    <citation type="journal article" date="2016" name="Genome Announc.">
        <title>Draft Genome Sequences of Five Rapidly Growing Mycobacterium Species, M. thermoresistibile, M. fortuitum subsp. acetamidolyticum, M. canariasense, M. brisbanense, and M. novocastrense.</title>
        <authorList>
            <person name="Katahira K."/>
            <person name="Ogura Y."/>
            <person name="Gotoh Y."/>
            <person name="Hayashi T."/>
        </authorList>
    </citation>
    <scope>NUCLEOTIDE SEQUENCE [LARGE SCALE GENOMIC DNA]</scope>
    <source>
        <strain evidence="22 23">JCM6362</strain>
    </source>
</reference>
<comment type="catalytic activity">
    <reaction evidence="19">
        <text>cholesterol + NADH + O2 + H(+) = 7-dehydrocholesterol + NAD(+) + 2 H2O</text>
        <dbReference type="Rhea" id="RHEA:51644"/>
        <dbReference type="ChEBI" id="CHEBI:15377"/>
        <dbReference type="ChEBI" id="CHEBI:15378"/>
        <dbReference type="ChEBI" id="CHEBI:15379"/>
        <dbReference type="ChEBI" id="CHEBI:16113"/>
        <dbReference type="ChEBI" id="CHEBI:17759"/>
        <dbReference type="ChEBI" id="CHEBI:57540"/>
        <dbReference type="ChEBI" id="CHEBI:57945"/>
        <dbReference type="EC" id="1.14.19.21"/>
    </reaction>
    <physiologicalReaction direction="left-to-right" evidence="19">
        <dbReference type="Rhea" id="RHEA:51645"/>
    </physiologicalReaction>
</comment>
<organism evidence="22 23">
    <name type="scientific">Mycolicibacterium thermoresistibile</name>
    <name type="common">Mycobacterium thermoresistibile</name>
    <dbReference type="NCBI Taxonomy" id="1797"/>
    <lineage>
        <taxon>Bacteria</taxon>
        <taxon>Bacillati</taxon>
        <taxon>Actinomycetota</taxon>
        <taxon>Actinomycetes</taxon>
        <taxon>Mycobacteriales</taxon>
        <taxon>Mycobacteriaceae</taxon>
        <taxon>Mycolicibacterium</taxon>
    </lineage>
</organism>